<comment type="caution">
    <text evidence="2">The sequence shown here is derived from an EMBL/GenBank/DDBJ whole genome shotgun (WGS) entry which is preliminary data.</text>
</comment>
<dbReference type="Proteomes" id="UP000324222">
    <property type="component" value="Unassembled WGS sequence"/>
</dbReference>
<reference evidence="2 3" key="1">
    <citation type="submission" date="2019-05" db="EMBL/GenBank/DDBJ databases">
        <title>Another draft genome of Portunus trituberculatus and its Hox gene families provides insights of decapod evolution.</title>
        <authorList>
            <person name="Jeong J.-H."/>
            <person name="Song I."/>
            <person name="Kim S."/>
            <person name="Choi T."/>
            <person name="Kim D."/>
            <person name="Ryu S."/>
            <person name="Kim W."/>
        </authorList>
    </citation>
    <scope>NUCLEOTIDE SEQUENCE [LARGE SCALE GENOMIC DNA]</scope>
    <source>
        <tissue evidence="2">Muscle</tissue>
    </source>
</reference>
<feature type="region of interest" description="Disordered" evidence="1">
    <location>
        <begin position="91"/>
        <end position="126"/>
    </location>
</feature>
<protein>
    <submittedName>
        <fullName evidence="2">Uncharacterized protein</fullName>
    </submittedName>
</protein>
<evidence type="ECO:0000256" key="1">
    <source>
        <dbReference type="SAM" id="MobiDB-lite"/>
    </source>
</evidence>
<accession>A0A5B7G7G6</accession>
<evidence type="ECO:0000313" key="2">
    <source>
        <dbReference type="EMBL" id="MPC53048.1"/>
    </source>
</evidence>
<proteinExistence type="predicted"/>
<gene>
    <name evidence="2" type="ORF">E2C01_046932</name>
</gene>
<dbReference type="EMBL" id="VSRR010011347">
    <property type="protein sequence ID" value="MPC53048.1"/>
    <property type="molecule type" value="Genomic_DNA"/>
</dbReference>
<dbReference type="AlphaFoldDB" id="A0A5B7G7G6"/>
<evidence type="ECO:0000313" key="3">
    <source>
        <dbReference type="Proteomes" id="UP000324222"/>
    </source>
</evidence>
<name>A0A5B7G7G6_PORTR</name>
<organism evidence="2 3">
    <name type="scientific">Portunus trituberculatus</name>
    <name type="common">Swimming crab</name>
    <name type="synonym">Neptunus trituberculatus</name>
    <dbReference type="NCBI Taxonomy" id="210409"/>
    <lineage>
        <taxon>Eukaryota</taxon>
        <taxon>Metazoa</taxon>
        <taxon>Ecdysozoa</taxon>
        <taxon>Arthropoda</taxon>
        <taxon>Crustacea</taxon>
        <taxon>Multicrustacea</taxon>
        <taxon>Malacostraca</taxon>
        <taxon>Eumalacostraca</taxon>
        <taxon>Eucarida</taxon>
        <taxon>Decapoda</taxon>
        <taxon>Pleocyemata</taxon>
        <taxon>Brachyura</taxon>
        <taxon>Eubrachyura</taxon>
        <taxon>Portunoidea</taxon>
        <taxon>Portunidae</taxon>
        <taxon>Portuninae</taxon>
        <taxon>Portunus</taxon>
    </lineage>
</organism>
<feature type="compositionally biased region" description="Basic and acidic residues" evidence="1">
    <location>
        <begin position="100"/>
        <end position="113"/>
    </location>
</feature>
<keyword evidence="3" id="KW-1185">Reference proteome</keyword>
<sequence length="136" mass="14886">MNGSATLKRSICFLSRPLIYVSENSSVSSLPATQTFSRGTTDFDSLAGSSVTPLRRGRQGTNYWIRSYFTAQRAVKCVYVKPGCYVSVASAGDGDSEQQAARERQGHQWELARGHPQPPACRPSPGYRVARLGEIN</sequence>